<protein>
    <submittedName>
        <fullName evidence="2">Uncharacterized protein</fullName>
    </submittedName>
</protein>
<dbReference type="Proteomes" id="UP000244081">
    <property type="component" value="Unassembled WGS sequence"/>
</dbReference>
<evidence type="ECO:0000313" key="3">
    <source>
        <dbReference type="Proteomes" id="UP000244081"/>
    </source>
</evidence>
<keyword evidence="1" id="KW-0812">Transmembrane</keyword>
<keyword evidence="1" id="KW-0472">Membrane</keyword>
<name>A0A2T5V1P3_9HYPH</name>
<dbReference type="RefSeq" id="WP_146177441.1">
    <property type="nucleotide sequence ID" value="NZ_QAYG01000010.1"/>
</dbReference>
<gene>
    <name evidence="2" type="ORF">C8N35_110156</name>
</gene>
<keyword evidence="3" id="KW-1185">Reference proteome</keyword>
<comment type="caution">
    <text evidence="2">The sequence shown here is derived from an EMBL/GenBank/DDBJ whole genome shotgun (WGS) entry which is preliminary data.</text>
</comment>
<organism evidence="2 3">
    <name type="scientific">Breoghania corrubedonensis</name>
    <dbReference type="NCBI Taxonomy" id="665038"/>
    <lineage>
        <taxon>Bacteria</taxon>
        <taxon>Pseudomonadati</taxon>
        <taxon>Pseudomonadota</taxon>
        <taxon>Alphaproteobacteria</taxon>
        <taxon>Hyphomicrobiales</taxon>
        <taxon>Stappiaceae</taxon>
        <taxon>Breoghania</taxon>
    </lineage>
</organism>
<dbReference type="EMBL" id="QAYG01000010">
    <property type="protein sequence ID" value="PTW57677.1"/>
    <property type="molecule type" value="Genomic_DNA"/>
</dbReference>
<reference evidence="2 3" key="1">
    <citation type="submission" date="2018-04" db="EMBL/GenBank/DDBJ databases">
        <title>Genomic Encyclopedia of Archaeal and Bacterial Type Strains, Phase II (KMG-II): from individual species to whole genera.</title>
        <authorList>
            <person name="Goeker M."/>
        </authorList>
    </citation>
    <scope>NUCLEOTIDE SEQUENCE [LARGE SCALE GENOMIC DNA]</scope>
    <source>
        <strain evidence="2 3">DSM 23382</strain>
    </source>
</reference>
<feature type="transmembrane region" description="Helical" evidence="1">
    <location>
        <begin position="46"/>
        <end position="69"/>
    </location>
</feature>
<evidence type="ECO:0000256" key="1">
    <source>
        <dbReference type="SAM" id="Phobius"/>
    </source>
</evidence>
<proteinExistence type="predicted"/>
<dbReference type="AlphaFoldDB" id="A0A2T5V1P3"/>
<evidence type="ECO:0000313" key="2">
    <source>
        <dbReference type="EMBL" id="PTW57677.1"/>
    </source>
</evidence>
<sequence length="109" mass="12014">MSTGDVIRRQWMENRDGLLAGMVVLVFFLSVGWLEIRHSLLPGLGLIGALPGYLFTAVNIAIVFCGLVWGRRKSLWAAYGVASLVSLVLLGTANVPYAIYSLLKLRIFF</sequence>
<feature type="transmembrane region" description="Helical" evidence="1">
    <location>
        <begin position="17"/>
        <end position="34"/>
    </location>
</feature>
<feature type="transmembrane region" description="Helical" evidence="1">
    <location>
        <begin position="76"/>
        <end position="99"/>
    </location>
</feature>
<accession>A0A2T5V1P3</accession>
<keyword evidence="1" id="KW-1133">Transmembrane helix</keyword>